<protein>
    <submittedName>
        <fullName evidence="2">Uncharacterized protein</fullName>
    </submittedName>
</protein>
<dbReference type="AlphaFoldDB" id="A0A9Q0AY01"/>
<name>A0A9Q0AY01_9PEZI</name>
<gene>
    <name evidence="2" type="ORF">CABS02_09648</name>
</gene>
<keyword evidence="3" id="KW-1185">Reference proteome</keyword>
<dbReference type="OrthoDB" id="3945550at2759"/>
<dbReference type="InterPro" id="IPR032675">
    <property type="entry name" value="LRR_dom_sf"/>
</dbReference>
<dbReference type="Proteomes" id="UP001056436">
    <property type="component" value="Unassembled WGS sequence"/>
</dbReference>
<feature type="signal peptide" evidence="1">
    <location>
        <begin position="1"/>
        <end position="19"/>
    </location>
</feature>
<evidence type="ECO:0000256" key="1">
    <source>
        <dbReference type="SAM" id="SignalP"/>
    </source>
</evidence>
<comment type="caution">
    <text evidence="2">The sequence shown here is derived from an EMBL/GenBank/DDBJ whole genome shotgun (WGS) entry which is preliminary data.</text>
</comment>
<organism evidence="2 3">
    <name type="scientific">Colletotrichum abscissum</name>
    <dbReference type="NCBI Taxonomy" id="1671311"/>
    <lineage>
        <taxon>Eukaryota</taxon>
        <taxon>Fungi</taxon>
        <taxon>Dikarya</taxon>
        <taxon>Ascomycota</taxon>
        <taxon>Pezizomycotina</taxon>
        <taxon>Sordariomycetes</taxon>
        <taxon>Hypocreomycetidae</taxon>
        <taxon>Glomerellales</taxon>
        <taxon>Glomerellaceae</taxon>
        <taxon>Colletotrichum</taxon>
        <taxon>Colletotrichum acutatum species complex</taxon>
    </lineage>
</organism>
<dbReference type="EMBL" id="SDAQ01000066">
    <property type="protein sequence ID" value="KAI3544540.1"/>
    <property type="molecule type" value="Genomic_DNA"/>
</dbReference>
<dbReference type="Gene3D" id="3.80.10.10">
    <property type="entry name" value="Ribonuclease Inhibitor"/>
    <property type="match status" value="1"/>
</dbReference>
<accession>A0A9Q0AY01</accession>
<evidence type="ECO:0000313" key="3">
    <source>
        <dbReference type="Proteomes" id="UP001056436"/>
    </source>
</evidence>
<keyword evidence="1" id="KW-0732">Signal</keyword>
<proteinExistence type="predicted"/>
<reference evidence="2" key="1">
    <citation type="submission" date="2019-01" db="EMBL/GenBank/DDBJ databases">
        <title>Colletotrichum abscissum LGMF1257.</title>
        <authorList>
            <person name="Baroncelli R."/>
        </authorList>
    </citation>
    <scope>NUCLEOTIDE SEQUENCE</scope>
    <source>
        <strain evidence="2">Ca142</strain>
    </source>
</reference>
<sequence length="463" mass="52815">MQPFPRGLLFFSLLVLAAARCPTYIDTVVPSGQTRRYGNREPGDLILATMHDVHKTLSNCDSIKSLKLRVTSLGCSEHPDRWNFPLDLASGSTYTYPSELESLDLEGYHFGDRIWDEIQEPPFRTGSKFWDRMEWIGSGRAWKWLRYLPLSAEQKIKTNLDLWLDAMDFGSIKNLTLRPRIDEYPDVAKLVPHLKSLQSLKVYGAWAKDLILGVPENSLTHLSWIFSHETGASALPIIRHHAQSLTSLEWREAESGTRQRRVMTAEEIAELGRMAPNLESITLDINRNGTWPMEHFDALVTNFPKLTNITIFLEFASECRRQLGASTEGIYGYEQWKMGEASDCSSGVESMAQPPLELKPAMQLWGHLREKKVGDLLKKVVFYVGDWERPWDGPLAENEWLEGRRSFFWCEASDNPPKRYNGGCVGLIADVPTRRSSSGYDEDGWDAPGWQSDLARRAMRMEL</sequence>
<evidence type="ECO:0000313" key="2">
    <source>
        <dbReference type="EMBL" id="KAI3544540.1"/>
    </source>
</evidence>
<dbReference type="CDD" id="cd02440">
    <property type="entry name" value="AdoMet_MTases"/>
    <property type="match status" value="1"/>
</dbReference>
<feature type="chain" id="PRO_5040413852" evidence="1">
    <location>
        <begin position="20"/>
        <end position="463"/>
    </location>
</feature>
<dbReference type="SUPFAM" id="SSF52047">
    <property type="entry name" value="RNI-like"/>
    <property type="match status" value="1"/>
</dbReference>